<sequence>MQRLSTRHSYGTFTRCFSLSRIRLKELPRPSQTYMSDIGVQPTPLTEAEIAEKEVADIDLPQATLDERAEIKKAMKKRSLRMTFWQLFLVTLLSSSTLNVMREKNLREELEDNYKKKFKVLERLIQEANEGLITVEEAREQLKVWNERFVDVFELTPVIVDGPEGIDKRRLILTFKKMRGDSVTPDDLDEVIFNESKDEISKSNEQLHTFL</sequence>
<feature type="coiled-coil region" evidence="1">
    <location>
        <begin position="107"/>
        <end position="141"/>
    </location>
</feature>
<organism evidence="2 3">
    <name type="scientific">Pichia inconspicua</name>
    <dbReference type="NCBI Taxonomy" id="52247"/>
    <lineage>
        <taxon>Eukaryota</taxon>
        <taxon>Fungi</taxon>
        <taxon>Dikarya</taxon>
        <taxon>Ascomycota</taxon>
        <taxon>Saccharomycotina</taxon>
        <taxon>Pichiomycetes</taxon>
        <taxon>Pichiales</taxon>
        <taxon>Pichiaceae</taxon>
        <taxon>Pichia</taxon>
    </lineage>
</organism>
<keyword evidence="3" id="KW-1185">Reference proteome</keyword>
<gene>
    <name evidence="2" type="ORF">CANINC_003612</name>
</gene>
<dbReference type="AlphaFoldDB" id="A0A4T0WY83"/>
<dbReference type="OrthoDB" id="3988607at2759"/>
<reference evidence="2 3" key="1">
    <citation type="journal article" date="2019" name="Front. Genet.">
        <title>Whole-Genome Sequencing of the Opportunistic Yeast Pathogen Candida inconspicua Uncovers Its Hybrid Origin.</title>
        <authorList>
            <person name="Mixao V."/>
            <person name="Hansen A.P."/>
            <person name="Saus E."/>
            <person name="Boekhout T."/>
            <person name="Lass-Florl C."/>
            <person name="Gabaldon T."/>
        </authorList>
    </citation>
    <scope>NUCLEOTIDE SEQUENCE [LARGE SCALE GENOMIC DNA]</scope>
    <source>
        <strain evidence="2 3">CBS 180</strain>
    </source>
</reference>
<evidence type="ECO:0000313" key="3">
    <source>
        <dbReference type="Proteomes" id="UP000307173"/>
    </source>
</evidence>
<name>A0A4T0WY83_9ASCO</name>
<protein>
    <submittedName>
        <fullName evidence="2">Uncharacterized protein</fullName>
    </submittedName>
</protein>
<evidence type="ECO:0000256" key="1">
    <source>
        <dbReference type="SAM" id="Coils"/>
    </source>
</evidence>
<keyword evidence="1" id="KW-0175">Coiled coil</keyword>
<comment type="caution">
    <text evidence="2">The sequence shown here is derived from an EMBL/GenBank/DDBJ whole genome shotgun (WGS) entry which is preliminary data.</text>
</comment>
<dbReference type="EMBL" id="SELW01000580">
    <property type="protein sequence ID" value="TID20367.1"/>
    <property type="molecule type" value="Genomic_DNA"/>
</dbReference>
<dbReference type="Proteomes" id="UP000307173">
    <property type="component" value="Unassembled WGS sequence"/>
</dbReference>
<accession>A0A4T0WY83</accession>
<proteinExistence type="predicted"/>
<evidence type="ECO:0000313" key="2">
    <source>
        <dbReference type="EMBL" id="TID20367.1"/>
    </source>
</evidence>